<reference evidence="1" key="1">
    <citation type="submission" date="2020-05" db="EMBL/GenBank/DDBJ databases">
        <authorList>
            <person name="Chiriac C."/>
            <person name="Salcher M."/>
            <person name="Ghai R."/>
            <person name="Kavagutti S V."/>
        </authorList>
    </citation>
    <scope>NUCLEOTIDE SEQUENCE</scope>
</reference>
<dbReference type="AlphaFoldDB" id="A0A6J7FDH0"/>
<gene>
    <name evidence="1" type="ORF">UFOPK3555_00499</name>
</gene>
<dbReference type="SUPFAM" id="SSF49899">
    <property type="entry name" value="Concanavalin A-like lectins/glucanases"/>
    <property type="match status" value="1"/>
</dbReference>
<accession>A0A6J7FDH0</accession>
<proteinExistence type="predicted"/>
<dbReference type="InterPro" id="IPR013320">
    <property type="entry name" value="ConA-like_dom_sf"/>
</dbReference>
<dbReference type="Pfam" id="PF13385">
    <property type="entry name" value="Laminin_G_3"/>
    <property type="match status" value="1"/>
</dbReference>
<dbReference type="EMBL" id="CAFBME010000037">
    <property type="protein sequence ID" value="CAB4893121.1"/>
    <property type="molecule type" value="Genomic_DNA"/>
</dbReference>
<name>A0A6J7FDH0_9ZZZZ</name>
<sequence length="359" mass="37851">MKARIVRLLLGTFVLSVGLAGYSVPSRASVTSSPTFELDASNPSSLATSGATAWRDLVSGGTISGTLYGGAAYSSDSSGVLTLSGSGNNGAYFPASAAGTPTNPSGDMTLMMWVKFSSLVTAWNILSTRWFTDQAGSEIRDWHFSAFKTGSTSVLNLYTSNKSDMNGVTPLSTDTWYQVGFTLTWAGNLQFYINGVPDGPVITGATRSASASTQLWVGDARTAGSYAMNGSIGRFRIWNSKLESSTVLNDFNNERATFGYAPLVSSASFTLASNTPAYRALNTITATVPLNSKVTFYENKKIIPGCKGVPAVSTTALCRWKPSSHGQITVKVSYTTSGSATVNWAPTANVLAGLRSGKR</sequence>
<evidence type="ECO:0000313" key="1">
    <source>
        <dbReference type="EMBL" id="CAB4893121.1"/>
    </source>
</evidence>
<organism evidence="1">
    <name type="scientific">freshwater metagenome</name>
    <dbReference type="NCBI Taxonomy" id="449393"/>
    <lineage>
        <taxon>unclassified sequences</taxon>
        <taxon>metagenomes</taxon>
        <taxon>ecological metagenomes</taxon>
    </lineage>
</organism>
<dbReference type="Gene3D" id="2.60.120.200">
    <property type="match status" value="1"/>
</dbReference>
<protein>
    <submittedName>
        <fullName evidence="1">Unannotated protein</fullName>
    </submittedName>
</protein>